<dbReference type="InterPro" id="IPR050902">
    <property type="entry name" value="ABC_Transporter_SBP"/>
</dbReference>
<comment type="caution">
    <text evidence="2">The sequence shown here is derived from an EMBL/GenBank/DDBJ whole genome shotgun (WGS) entry which is preliminary data.</text>
</comment>
<name>A0A511AYB9_9PROT</name>
<dbReference type="PROSITE" id="PS50983">
    <property type="entry name" value="FE_B12_PBP"/>
    <property type="match status" value="1"/>
</dbReference>
<dbReference type="Gene3D" id="1.20.58.2180">
    <property type="match status" value="1"/>
</dbReference>
<evidence type="ECO:0000313" key="2">
    <source>
        <dbReference type="EMBL" id="GEK92323.1"/>
    </source>
</evidence>
<dbReference type="PANTHER" id="PTHR30535:SF34">
    <property type="entry name" value="MOLYBDATE-BINDING PROTEIN MOLA"/>
    <property type="match status" value="1"/>
</dbReference>
<proteinExistence type="predicted"/>
<dbReference type="Proteomes" id="UP000321230">
    <property type="component" value="Unassembled WGS sequence"/>
</dbReference>
<gene>
    <name evidence="2" type="ORF">GWA01_00930</name>
</gene>
<feature type="domain" description="Fe/B12 periplasmic-binding" evidence="1">
    <location>
        <begin position="30"/>
        <end position="286"/>
    </location>
</feature>
<dbReference type="Gene3D" id="3.40.50.1980">
    <property type="entry name" value="Nitrogenase molybdenum iron protein domain"/>
    <property type="match status" value="2"/>
</dbReference>
<dbReference type="Pfam" id="PF01497">
    <property type="entry name" value="Peripla_BP_2"/>
    <property type="match status" value="1"/>
</dbReference>
<organism evidence="2 3">
    <name type="scientific">Gluconobacter wancherniae NBRC 103581</name>
    <dbReference type="NCBI Taxonomy" id="656744"/>
    <lineage>
        <taxon>Bacteria</taxon>
        <taxon>Pseudomonadati</taxon>
        <taxon>Pseudomonadota</taxon>
        <taxon>Alphaproteobacteria</taxon>
        <taxon>Acetobacterales</taxon>
        <taxon>Acetobacteraceae</taxon>
        <taxon>Gluconobacter</taxon>
    </lineage>
</organism>
<dbReference type="EMBL" id="BJUZ01000001">
    <property type="protein sequence ID" value="GEK92323.1"/>
    <property type="molecule type" value="Genomic_DNA"/>
</dbReference>
<evidence type="ECO:0000313" key="3">
    <source>
        <dbReference type="Proteomes" id="UP000321230"/>
    </source>
</evidence>
<sequence length="320" mass="34475">MTLLRRFGSVLALSVLIAGIGIAKAAPPTRIAEGWYAHNAMLVMLGAQDRIVATVARPSMLPWMFHLVPALGRAETLDPGALNAEELLKLHADLVFVTASGHAADPLSRAGLNVVEEGFDRFDGLLDCVDSTATLLQSSLATKRAQEYRAAFLKTVSGFQTNPNGPRVLHVESLHPLRVDGDSTIIDQWIRSAGGRNAADGVHGNKQPVSIEQVLAWNPDIIIVGAGAGDPSGLKGAPLWSQVSAVRNGKVYRNPAGLFPWDRYSPELMLQVTWARQLVQSGHVDADDMVKRIRQFYSEFYGISLSEADAGRMLAALPPG</sequence>
<dbReference type="SUPFAM" id="SSF53807">
    <property type="entry name" value="Helical backbone' metal receptor"/>
    <property type="match status" value="1"/>
</dbReference>
<dbReference type="RefSeq" id="WP_229316019.1">
    <property type="nucleotide sequence ID" value="NZ_BARC01000005.1"/>
</dbReference>
<keyword evidence="3" id="KW-1185">Reference proteome</keyword>
<evidence type="ECO:0000259" key="1">
    <source>
        <dbReference type="PROSITE" id="PS50983"/>
    </source>
</evidence>
<accession>A0A511AYB9</accession>
<dbReference type="InterPro" id="IPR002491">
    <property type="entry name" value="ABC_transptr_periplasmic_BD"/>
</dbReference>
<protein>
    <submittedName>
        <fullName evidence="2">ABC transporter substrate-binding protein</fullName>
    </submittedName>
</protein>
<dbReference type="PANTHER" id="PTHR30535">
    <property type="entry name" value="VITAMIN B12-BINDING PROTEIN"/>
    <property type="match status" value="1"/>
</dbReference>
<dbReference type="AlphaFoldDB" id="A0A511AYB9"/>
<reference evidence="2 3" key="1">
    <citation type="submission" date="2019-07" db="EMBL/GenBank/DDBJ databases">
        <title>Whole genome shotgun sequence of Gluconobacter wancherniae NBRC 103581.</title>
        <authorList>
            <person name="Hosoyama A."/>
            <person name="Uohara A."/>
            <person name="Ohji S."/>
            <person name="Ichikawa N."/>
        </authorList>
    </citation>
    <scope>NUCLEOTIDE SEQUENCE [LARGE SCALE GENOMIC DNA]</scope>
    <source>
        <strain evidence="2 3">NBRC 103581</strain>
    </source>
</reference>